<comment type="caution">
    <text evidence="2">The sequence shown here is derived from an EMBL/GenBank/DDBJ whole genome shotgun (WGS) entry which is preliminary data.</text>
</comment>
<keyword evidence="1" id="KW-0732">Signal</keyword>
<name>A0ABT5ESY5_9BACT</name>
<reference evidence="2 3" key="1">
    <citation type="submission" date="2022-11" db="EMBL/GenBank/DDBJ databases">
        <title>Minimal conservation of predation-associated metabolite biosynthetic gene clusters underscores biosynthetic potential of Myxococcota including descriptions for ten novel species: Archangium lansinium sp. nov., Myxococcus landrumus sp. nov., Nannocystis bai.</title>
        <authorList>
            <person name="Ahearne A."/>
            <person name="Stevens C."/>
            <person name="Dowd S."/>
        </authorList>
    </citation>
    <scope>NUCLEOTIDE SEQUENCE [LARGE SCALE GENOMIC DNA]</scope>
    <source>
        <strain evidence="2 3">RJM3</strain>
    </source>
</reference>
<feature type="chain" id="PRO_5046626121" description="Outer membrane protein beta-barrel domain-containing protein" evidence="1">
    <location>
        <begin position="26"/>
        <end position="216"/>
    </location>
</feature>
<dbReference type="RefSeq" id="WP_271921962.1">
    <property type="nucleotide sequence ID" value="NZ_JAQNDO010000001.1"/>
</dbReference>
<feature type="signal peptide" evidence="1">
    <location>
        <begin position="1"/>
        <end position="25"/>
    </location>
</feature>
<evidence type="ECO:0008006" key="4">
    <source>
        <dbReference type="Google" id="ProtNLM"/>
    </source>
</evidence>
<evidence type="ECO:0000313" key="3">
    <source>
        <dbReference type="Proteomes" id="UP001221411"/>
    </source>
</evidence>
<sequence length="216" mass="22840">MKTRLPEMCFGISAAFLLCATPAAAQDTVDADAAKAGNVPSRDVAVGAYTGIFEGYNRGGMLGIQARYRLGLFEAGGFAEVGTEAFTYYAGFGATAGLAWRTSFGLRLVACGALGIHAYENVGARFLSADPGADGSTPFAGARVGASYIFGRRSQNHVELGLMGSYDGDLTRSTVTTYYMQEDWLDGTPRAMTSTHTIGTHRFGALVTVGWTRDLL</sequence>
<proteinExistence type="predicted"/>
<protein>
    <recommendedName>
        <fullName evidence="4">Outer membrane protein beta-barrel domain-containing protein</fullName>
    </recommendedName>
</protein>
<organism evidence="2 3">
    <name type="scientific">Polyangium mundeleinium</name>
    <dbReference type="NCBI Taxonomy" id="2995306"/>
    <lineage>
        <taxon>Bacteria</taxon>
        <taxon>Pseudomonadati</taxon>
        <taxon>Myxococcota</taxon>
        <taxon>Polyangia</taxon>
        <taxon>Polyangiales</taxon>
        <taxon>Polyangiaceae</taxon>
        <taxon>Polyangium</taxon>
    </lineage>
</organism>
<accession>A0ABT5ESY5</accession>
<dbReference type="Proteomes" id="UP001221411">
    <property type="component" value="Unassembled WGS sequence"/>
</dbReference>
<dbReference type="EMBL" id="JAQNDO010000001">
    <property type="protein sequence ID" value="MDC0744930.1"/>
    <property type="molecule type" value="Genomic_DNA"/>
</dbReference>
<gene>
    <name evidence="2" type="ORF">POL67_26600</name>
</gene>
<evidence type="ECO:0000256" key="1">
    <source>
        <dbReference type="SAM" id="SignalP"/>
    </source>
</evidence>
<evidence type="ECO:0000313" key="2">
    <source>
        <dbReference type="EMBL" id="MDC0744930.1"/>
    </source>
</evidence>
<keyword evidence="3" id="KW-1185">Reference proteome</keyword>